<dbReference type="EC" id="1.14.11.8" evidence="5"/>
<evidence type="ECO:0000256" key="10">
    <source>
        <dbReference type="ARBA" id="ARBA00023004"/>
    </source>
</evidence>
<evidence type="ECO:0000256" key="12">
    <source>
        <dbReference type="ARBA" id="ARBA00031778"/>
    </source>
</evidence>
<organism evidence="19 20">
    <name type="scientific">Elsinoe australis</name>
    <dbReference type="NCBI Taxonomy" id="40998"/>
    <lineage>
        <taxon>Eukaryota</taxon>
        <taxon>Fungi</taxon>
        <taxon>Dikarya</taxon>
        <taxon>Ascomycota</taxon>
        <taxon>Pezizomycotina</taxon>
        <taxon>Dothideomycetes</taxon>
        <taxon>Dothideomycetidae</taxon>
        <taxon>Myriangiales</taxon>
        <taxon>Elsinoaceae</taxon>
        <taxon>Elsinoe</taxon>
    </lineage>
</organism>
<dbReference type="SUPFAM" id="SSF51197">
    <property type="entry name" value="Clavaminate synthase-like"/>
    <property type="match status" value="1"/>
</dbReference>
<evidence type="ECO:0000256" key="15">
    <source>
        <dbReference type="ARBA" id="ARBA00049334"/>
    </source>
</evidence>
<feature type="domain" description="TauD/TfdA-like" evidence="17">
    <location>
        <begin position="198"/>
        <end position="447"/>
    </location>
</feature>
<dbReference type="InterPro" id="IPR042098">
    <property type="entry name" value="TauD-like_sf"/>
</dbReference>
<evidence type="ECO:0000256" key="1">
    <source>
        <dbReference type="ARBA" id="ARBA00001954"/>
    </source>
</evidence>
<dbReference type="GO" id="GO:0005506">
    <property type="term" value="F:iron ion binding"/>
    <property type="evidence" value="ECO:0007669"/>
    <property type="project" value="InterPro"/>
</dbReference>
<dbReference type="FunFam" id="3.60.130.10:FF:000001">
    <property type="entry name" value="Trimethyllysine dioxygenase, mitochondrial"/>
    <property type="match status" value="1"/>
</dbReference>
<sequence>MLPSRILRAPHLRNQLRQGIQRRSIQASVKKEHAVAREDSSFSDLYQPQPVPTTSTKTASSVTLRDLRTKPELTFTPFERRATNVGPLRSDNEHTLSWDGSDLVLSNLGSDTNTAVSQWWLRDHCPCSICMNQVTKQRQVNHLKGLANAPRIRKANVDSGAKVTEVEWKDGHRSIYDSDFIIRKQSPAINAIRRGNTPLKLWGADIGPAPPSVDYSELQAGRYGELMEKMRIHGFCFVPGTPATPEASEAMLKEIGPIRETHFGGFHVVTSDLMSKDTAYTSEALEPHTDTTYFSDGAGLQMLHLLSHEHGKGGESLFIDGFKCANQLYEEAPELYQALATYGIYAHATGNEGVNMQPCDSIPVLRHDHSKTELLQVRWNNADRAGVAAPMDKMDLWYEAASKFQELLDRKENQYWFQLKPGTPMLFDNWRLLHGRSEFTGLRRVCGGYINHDDYVSKYKTTNYSDGDLIAATVSG</sequence>
<evidence type="ECO:0000256" key="2">
    <source>
        <dbReference type="ARBA" id="ARBA00001961"/>
    </source>
</evidence>
<dbReference type="CDD" id="cd00250">
    <property type="entry name" value="CAS_like"/>
    <property type="match status" value="1"/>
</dbReference>
<evidence type="ECO:0000259" key="17">
    <source>
        <dbReference type="Pfam" id="PF02668"/>
    </source>
</evidence>
<dbReference type="Pfam" id="PF06155">
    <property type="entry name" value="GBBH-like_N"/>
    <property type="match status" value="1"/>
</dbReference>
<dbReference type="InterPro" id="IPR010376">
    <property type="entry name" value="GBBH-like_N"/>
</dbReference>
<dbReference type="EMBL" id="NHZQ01000289">
    <property type="protein sequence ID" value="PSK44187.1"/>
    <property type="molecule type" value="Genomic_DNA"/>
</dbReference>
<keyword evidence="7" id="KW-0124">Carnitine biosynthesis</keyword>
<dbReference type="Gene3D" id="3.30.2020.30">
    <property type="match status" value="1"/>
</dbReference>
<evidence type="ECO:0000256" key="8">
    <source>
        <dbReference type="ARBA" id="ARBA00022964"/>
    </source>
</evidence>
<dbReference type="Pfam" id="PF02668">
    <property type="entry name" value="TauD"/>
    <property type="match status" value="1"/>
</dbReference>
<evidence type="ECO:0000256" key="9">
    <source>
        <dbReference type="ARBA" id="ARBA00023002"/>
    </source>
</evidence>
<keyword evidence="6" id="KW-0479">Metal-binding</keyword>
<evidence type="ECO:0000256" key="11">
    <source>
        <dbReference type="ARBA" id="ARBA00030363"/>
    </source>
</evidence>
<keyword evidence="10" id="KW-0408">Iron</keyword>
<gene>
    <name evidence="19" type="ORF">B9Z65_167</name>
</gene>
<comment type="similarity">
    <text evidence="4">Belongs to the gamma-BBH/TMLD family.</text>
</comment>
<evidence type="ECO:0000256" key="5">
    <source>
        <dbReference type="ARBA" id="ARBA00012267"/>
    </source>
</evidence>
<evidence type="ECO:0000256" key="7">
    <source>
        <dbReference type="ARBA" id="ARBA00022873"/>
    </source>
</evidence>
<evidence type="ECO:0000256" key="14">
    <source>
        <dbReference type="ARBA" id="ARBA00046008"/>
    </source>
</evidence>
<dbReference type="InterPro" id="IPR012776">
    <property type="entry name" value="Trimethyllysine_dOase"/>
</dbReference>
<comment type="cofactor">
    <cofactor evidence="1">
        <name>Fe(2+)</name>
        <dbReference type="ChEBI" id="CHEBI:29033"/>
    </cofactor>
</comment>
<protein>
    <recommendedName>
        <fullName evidence="5">trimethyllysine dioxygenase</fullName>
        <ecNumber evidence="5">1.14.11.8</ecNumber>
    </recommendedName>
    <alternativeName>
        <fullName evidence="12">Epsilon-trimethyllysine 2-oxoglutarate dioxygenase</fullName>
    </alternativeName>
    <alternativeName>
        <fullName evidence="11">TML hydroxylase</fullName>
    </alternativeName>
    <alternativeName>
        <fullName evidence="13">TML-alpha-ketoglutarate dioxygenase</fullName>
    </alternativeName>
</protein>
<dbReference type="PANTHER" id="PTHR10696:SF51">
    <property type="entry name" value="TRIMETHYLLYSINE DIOXYGENASE, MITOCHONDRIAL"/>
    <property type="match status" value="1"/>
</dbReference>
<comment type="caution">
    <text evidence="19">The sequence shown here is derived from an EMBL/GenBank/DDBJ whole genome shotgun (WGS) entry which is preliminary data.</text>
</comment>
<comment type="catalytic activity">
    <reaction evidence="15">
        <text>N(6),N(6),N(6)-trimethyl-L-lysine + 2-oxoglutarate + O2 = (3S)-3-hydroxy-N(6),N(6),N(6)-trimethyl-L-lysine + succinate + CO2</text>
        <dbReference type="Rhea" id="RHEA:14181"/>
        <dbReference type="ChEBI" id="CHEBI:15379"/>
        <dbReference type="ChEBI" id="CHEBI:16526"/>
        <dbReference type="ChEBI" id="CHEBI:16810"/>
        <dbReference type="ChEBI" id="CHEBI:30031"/>
        <dbReference type="ChEBI" id="CHEBI:58100"/>
        <dbReference type="ChEBI" id="CHEBI:141499"/>
        <dbReference type="EC" id="1.14.11.8"/>
    </reaction>
</comment>
<feature type="compositionally biased region" description="Polar residues" evidence="16">
    <location>
        <begin position="42"/>
        <end position="60"/>
    </location>
</feature>
<keyword evidence="20" id="KW-1185">Reference proteome</keyword>
<dbReference type="AlphaFoldDB" id="A0A2P7Z7J2"/>
<dbReference type="UniPathway" id="UPA00118"/>
<evidence type="ECO:0000256" key="3">
    <source>
        <dbReference type="ARBA" id="ARBA00005022"/>
    </source>
</evidence>
<reference evidence="19 20" key="1">
    <citation type="submission" date="2017-05" db="EMBL/GenBank/DDBJ databases">
        <title>Draft genome sequence of Elsinoe australis.</title>
        <authorList>
            <person name="Cheng Q."/>
        </authorList>
    </citation>
    <scope>NUCLEOTIDE SEQUENCE [LARGE SCALE GENOMIC DNA]</scope>
    <source>
        <strain evidence="19 20">NL1</strain>
    </source>
</reference>
<dbReference type="Proteomes" id="UP000243723">
    <property type="component" value="Unassembled WGS sequence"/>
</dbReference>
<dbReference type="OrthoDB" id="408743at2759"/>
<keyword evidence="8 19" id="KW-0223">Dioxygenase</keyword>
<keyword evidence="9" id="KW-0560">Oxidoreductase</keyword>
<evidence type="ECO:0000259" key="18">
    <source>
        <dbReference type="Pfam" id="PF06155"/>
    </source>
</evidence>
<dbReference type="STRING" id="40998.A0A2P7Z7J2"/>
<dbReference type="InterPro" id="IPR050411">
    <property type="entry name" value="AlphaKG_dependent_hydroxylases"/>
</dbReference>
<comment type="cofactor">
    <cofactor evidence="2">
        <name>L-ascorbate</name>
        <dbReference type="ChEBI" id="CHEBI:38290"/>
    </cofactor>
</comment>
<evidence type="ECO:0000313" key="20">
    <source>
        <dbReference type="Proteomes" id="UP000243723"/>
    </source>
</evidence>
<dbReference type="GO" id="GO:0050353">
    <property type="term" value="F:trimethyllysine dioxygenase activity"/>
    <property type="evidence" value="ECO:0007669"/>
    <property type="project" value="UniProtKB-EC"/>
</dbReference>
<dbReference type="InterPro" id="IPR003819">
    <property type="entry name" value="TauD/TfdA-like"/>
</dbReference>
<feature type="region of interest" description="Disordered" evidence="16">
    <location>
        <begin position="39"/>
        <end position="60"/>
    </location>
</feature>
<dbReference type="GO" id="GO:0045329">
    <property type="term" value="P:carnitine biosynthetic process"/>
    <property type="evidence" value="ECO:0007669"/>
    <property type="project" value="UniProtKB-UniPathway"/>
</dbReference>
<evidence type="ECO:0000256" key="6">
    <source>
        <dbReference type="ARBA" id="ARBA00022723"/>
    </source>
</evidence>
<evidence type="ECO:0000256" key="16">
    <source>
        <dbReference type="SAM" id="MobiDB-lite"/>
    </source>
</evidence>
<comment type="pathway">
    <text evidence="3">Amine and polyamine biosynthesis; carnitine biosynthesis.</text>
</comment>
<comment type="function">
    <text evidence="14">Converts trimethyllysine (TML) into hydroxytrimethyllysine (HTML).</text>
</comment>
<evidence type="ECO:0000256" key="13">
    <source>
        <dbReference type="ARBA" id="ARBA00032283"/>
    </source>
</evidence>
<dbReference type="Gene3D" id="3.60.130.10">
    <property type="entry name" value="Clavaminate synthase-like"/>
    <property type="match status" value="1"/>
</dbReference>
<accession>A0A2P7Z7J2</accession>
<evidence type="ECO:0000256" key="4">
    <source>
        <dbReference type="ARBA" id="ARBA00008654"/>
    </source>
</evidence>
<proteinExistence type="inferred from homology"/>
<dbReference type="NCBIfam" id="TIGR02410">
    <property type="entry name" value="carnitine_TMLD"/>
    <property type="match status" value="1"/>
</dbReference>
<dbReference type="GO" id="GO:0005739">
    <property type="term" value="C:mitochondrion"/>
    <property type="evidence" value="ECO:0007669"/>
    <property type="project" value="TreeGrafter"/>
</dbReference>
<dbReference type="InterPro" id="IPR038492">
    <property type="entry name" value="GBBH-like_N_sf"/>
</dbReference>
<name>A0A2P7Z7J2_9PEZI</name>
<feature type="domain" description="Gamma-butyrobetaine hydroxylase-like N-terminal" evidence="18">
    <location>
        <begin position="113"/>
        <end position="178"/>
    </location>
</feature>
<evidence type="ECO:0000313" key="19">
    <source>
        <dbReference type="EMBL" id="PSK44187.1"/>
    </source>
</evidence>
<dbReference type="PANTHER" id="PTHR10696">
    <property type="entry name" value="GAMMA-BUTYROBETAINE HYDROXYLASE-RELATED"/>
    <property type="match status" value="1"/>
</dbReference>